<dbReference type="EMBL" id="NJBN01000004">
    <property type="protein sequence ID" value="TKJ40689.1"/>
    <property type="molecule type" value="Genomic_DNA"/>
</dbReference>
<name>A0A532V0M0_UNCL8</name>
<sequence>MNTMNLKNLIYYIGIAAIVLVLFSGCGRVVLEEESTAIEQWEVAKNYFEREKFLDAIEILTLFTLNYSGSTLIDSAQYLLGESHFVLKEYILAESEYQRLVQNFPESPLVDDAILKIILCNFYISPRFELDQEYTEKTVNVIADFTDMYSGTDLTVLLSATPTTGQVIRSILTLGIWGYKKPAIADVPLEHTKVVYPRRRLGLGKWLLRVFTFGIYSPELPELKTPPSAQVDGDWLVRRAYDESLSRLAKKDYKSGELYFRMKKYPSAIIYFDSVIERFDSTPWAELALKLKGDSYLAMKDYQEAAQNYQRYLKKYPDGNRNTVESRLKECQKHIGNSISSAESPIP</sequence>
<feature type="repeat" description="TPR" evidence="1">
    <location>
        <begin position="286"/>
        <end position="319"/>
    </location>
</feature>
<feature type="transmembrane region" description="Helical" evidence="2">
    <location>
        <begin position="9"/>
        <end position="31"/>
    </location>
</feature>
<dbReference type="Gene3D" id="1.25.40.10">
    <property type="entry name" value="Tetratricopeptide repeat domain"/>
    <property type="match status" value="2"/>
</dbReference>
<keyword evidence="1" id="KW-0802">TPR repeat</keyword>
<keyword evidence="2" id="KW-0472">Membrane</keyword>
<evidence type="ECO:0000313" key="4">
    <source>
        <dbReference type="Proteomes" id="UP000319619"/>
    </source>
</evidence>
<evidence type="ECO:0000256" key="1">
    <source>
        <dbReference type="PROSITE-ProRule" id="PRU00339"/>
    </source>
</evidence>
<dbReference type="InterPro" id="IPR011990">
    <property type="entry name" value="TPR-like_helical_dom_sf"/>
</dbReference>
<proteinExistence type="predicted"/>
<accession>A0A532V0M0</accession>
<dbReference type="SUPFAM" id="SSF48452">
    <property type="entry name" value="TPR-like"/>
    <property type="match status" value="1"/>
</dbReference>
<organism evidence="3 4">
    <name type="scientific">candidate division LCP-89 bacterium B3_LCP</name>
    <dbReference type="NCBI Taxonomy" id="2012998"/>
    <lineage>
        <taxon>Bacteria</taxon>
        <taxon>Pseudomonadati</taxon>
        <taxon>Bacteria division LCP-89</taxon>
    </lineage>
</organism>
<dbReference type="AlphaFoldDB" id="A0A532V0M0"/>
<keyword evidence="2" id="KW-0812">Transmembrane</keyword>
<reference evidence="3 4" key="1">
    <citation type="submission" date="2017-06" db="EMBL/GenBank/DDBJ databases">
        <title>Novel microbial phyla capable of carbon fixation and sulfur reduction in deep-sea sediments.</title>
        <authorList>
            <person name="Huang J."/>
            <person name="Baker B."/>
            <person name="Wang Y."/>
        </authorList>
    </citation>
    <scope>NUCLEOTIDE SEQUENCE [LARGE SCALE GENOMIC DNA]</scope>
    <source>
        <strain evidence="3">B3_LCP</strain>
    </source>
</reference>
<evidence type="ECO:0008006" key="5">
    <source>
        <dbReference type="Google" id="ProtNLM"/>
    </source>
</evidence>
<dbReference type="PROSITE" id="PS50005">
    <property type="entry name" value="TPR"/>
    <property type="match status" value="1"/>
</dbReference>
<gene>
    <name evidence="3" type="ORF">CEE37_06920</name>
</gene>
<evidence type="ECO:0000256" key="2">
    <source>
        <dbReference type="SAM" id="Phobius"/>
    </source>
</evidence>
<dbReference type="SMART" id="SM00028">
    <property type="entry name" value="TPR"/>
    <property type="match status" value="3"/>
</dbReference>
<protein>
    <recommendedName>
        <fullName evidence="5">Outer membrane lipoprotein BamD-like domain-containing protein</fullName>
    </recommendedName>
</protein>
<dbReference type="Proteomes" id="UP000319619">
    <property type="component" value="Unassembled WGS sequence"/>
</dbReference>
<dbReference type="InterPro" id="IPR019734">
    <property type="entry name" value="TPR_rpt"/>
</dbReference>
<dbReference type="Pfam" id="PF13174">
    <property type="entry name" value="TPR_6"/>
    <property type="match status" value="1"/>
</dbReference>
<comment type="caution">
    <text evidence="3">The sequence shown here is derived from an EMBL/GenBank/DDBJ whole genome shotgun (WGS) entry which is preliminary data.</text>
</comment>
<evidence type="ECO:0000313" key="3">
    <source>
        <dbReference type="EMBL" id="TKJ40689.1"/>
    </source>
</evidence>
<dbReference type="Pfam" id="PF13432">
    <property type="entry name" value="TPR_16"/>
    <property type="match status" value="1"/>
</dbReference>
<keyword evidence="2" id="KW-1133">Transmembrane helix</keyword>
<dbReference type="PROSITE" id="PS51257">
    <property type="entry name" value="PROKAR_LIPOPROTEIN"/>
    <property type="match status" value="1"/>
</dbReference>